<feature type="repeat" description="TPR" evidence="1">
    <location>
        <begin position="62"/>
        <end position="95"/>
    </location>
</feature>
<dbReference type="EMBL" id="FQWO01000002">
    <property type="protein sequence ID" value="SHG53874.1"/>
    <property type="molecule type" value="Genomic_DNA"/>
</dbReference>
<evidence type="ECO:0000313" key="4">
    <source>
        <dbReference type="EMBL" id="SHG53874.1"/>
    </source>
</evidence>
<evidence type="ECO:0000256" key="2">
    <source>
        <dbReference type="SAM" id="Phobius"/>
    </source>
</evidence>
<dbReference type="SMART" id="SM00028">
    <property type="entry name" value="TPR"/>
    <property type="match status" value="2"/>
</dbReference>
<gene>
    <name evidence="3" type="ORF">BC624_102315</name>
    <name evidence="4" type="ORF">SAMN05443373_102315</name>
</gene>
<reference evidence="5" key="2">
    <citation type="submission" date="2016-11" db="EMBL/GenBank/DDBJ databases">
        <authorList>
            <person name="Varghese N."/>
            <person name="Submissions S."/>
        </authorList>
    </citation>
    <scope>NUCLEOTIDE SEQUENCE [LARGE SCALE GENOMIC DNA]</scope>
    <source>
        <strain evidence="5">DSM 19729</strain>
    </source>
</reference>
<keyword evidence="1" id="KW-0802">TPR repeat</keyword>
<dbReference type="InterPro" id="IPR019734">
    <property type="entry name" value="TPR_rpt"/>
</dbReference>
<proteinExistence type="predicted"/>
<dbReference type="Gene3D" id="1.25.40.10">
    <property type="entry name" value="Tetratricopeptide repeat domain"/>
    <property type="match status" value="1"/>
</dbReference>
<dbReference type="Pfam" id="PF00515">
    <property type="entry name" value="TPR_1"/>
    <property type="match status" value="1"/>
</dbReference>
<dbReference type="Gene3D" id="2.30.30.40">
    <property type="entry name" value="SH3 Domains"/>
    <property type="match status" value="1"/>
</dbReference>
<reference evidence="3 6" key="3">
    <citation type="submission" date="2018-03" db="EMBL/GenBank/DDBJ databases">
        <title>Genomic Encyclopedia of Archaeal and Bacterial Type Strains, Phase II (KMG-II): from individual species to whole genera.</title>
        <authorList>
            <person name="Goeker M."/>
        </authorList>
    </citation>
    <scope>NUCLEOTIDE SEQUENCE [LARGE SCALE GENOMIC DNA]</scope>
    <source>
        <strain evidence="3 6">DSM 17797</strain>
    </source>
</reference>
<dbReference type="InterPro" id="IPR010466">
    <property type="entry name" value="DUF1058"/>
</dbReference>
<dbReference type="PROSITE" id="PS50005">
    <property type="entry name" value="TPR"/>
    <property type="match status" value="2"/>
</dbReference>
<name>A0A1M5KM49_9FLAO</name>
<feature type="transmembrane region" description="Helical" evidence="2">
    <location>
        <begin position="137"/>
        <end position="157"/>
    </location>
</feature>
<keyword evidence="2" id="KW-0472">Membrane</keyword>
<sequence length="258" mass="29647">MASGQFMTNKMKNILYILLLTTQVFFAQNGFERGNDFYKNAKYEQAVEAYESVLNIDKQQSAELFFNLGNCYYRLNKVAPAIYNYEKALTFSPNDSEILNNLKFAQKRTIDEIKVIPKVGFGKLLRDFTGIYQYNTWGWISISFSVLFLLCFCGYYFSQISLSKRIFFLGMFLMLSLVLVSVAAAIFEKSHAKNERPAVVFAEMVDMKSEPQKRAANVFVLHEGTKVFVKETLDSWKKIQLTDGTEGWIESSAIKEVK</sequence>
<dbReference type="Proteomes" id="UP000237771">
    <property type="component" value="Unassembled WGS sequence"/>
</dbReference>
<keyword evidence="2" id="KW-0812">Transmembrane</keyword>
<keyword evidence="2" id="KW-1133">Transmembrane helix</keyword>
<feature type="repeat" description="TPR" evidence="1">
    <location>
        <begin position="27"/>
        <end position="60"/>
    </location>
</feature>
<dbReference type="Proteomes" id="UP000184384">
    <property type="component" value="Unassembled WGS sequence"/>
</dbReference>
<dbReference type="InterPro" id="IPR011990">
    <property type="entry name" value="TPR-like_helical_dom_sf"/>
</dbReference>
<dbReference type="PROSITE" id="PS50293">
    <property type="entry name" value="TPR_REGION"/>
    <property type="match status" value="1"/>
</dbReference>
<feature type="transmembrane region" description="Helical" evidence="2">
    <location>
        <begin position="166"/>
        <end position="187"/>
    </location>
</feature>
<dbReference type="SUPFAM" id="SSF48452">
    <property type="entry name" value="TPR-like"/>
    <property type="match status" value="1"/>
</dbReference>
<evidence type="ECO:0000313" key="6">
    <source>
        <dbReference type="Proteomes" id="UP000237771"/>
    </source>
</evidence>
<dbReference type="STRING" id="280093.SAMN05443373_102315"/>
<dbReference type="AlphaFoldDB" id="A0A1M5KM49"/>
<evidence type="ECO:0000256" key="1">
    <source>
        <dbReference type="PROSITE-ProRule" id="PRU00339"/>
    </source>
</evidence>
<protein>
    <submittedName>
        <fullName evidence="4">SH3 domain-containing protein</fullName>
    </submittedName>
</protein>
<dbReference type="EMBL" id="PVUB01000002">
    <property type="protein sequence ID" value="PRZ26349.1"/>
    <property type="molecule type" value="Genomic_DNA"/>
</dbReference>
<evidence type="ECO:0000313" key="3">
    <source>
        <dbReference type="EMBL" id="PRZ26349.1"/>
    </source>
</evidence>
<reference evidence="4" key="1">
    <citation type="submission" date="2016-11" db="EMBL/GenBank/DDBJ databases">
        <authorList>
            <person name="Jaros S."/>
            <person name="Januszkiewicz K."/>
            <person name="Wedrychowicz H."/>
        </authorList>
    </citation>
    <scope>NUCLEOTIDE SEQUENCE [LARGE SCALE GENOMIC DNA]</scope>
    <source>
        <strain evidence="4">DSM 19729</strain>
    </source>
</reference>
<dbReference type="Pfam" id="PF06347">
    <property type="entry name" value="SH3_4"/>
    <property type="match status" value="1"/>
</dbReference>
<organism evidence="4 5">
    <name type="scientific">Flavobacterium granuli</name>
    <dbReference type="NCBI Taxonomy" id="280093"/>
    <lineage>
        <taxon>Bacteria</taxon>
        <taxon>Pseudomonadati</taxon>
        <taxon>Bacteroidota</taxon>
        <taxon>Flavobacteriia</taxon>
        <taxon>Flavobacteriales</taxon>
        <taxon>Flavobacteriaceae</taxon>
        <taxon>Flavobacterium</taxon>
    </lineage>
</organism>
<keyword evidence="6" id="KW-1185">Reference proteome</keyword>
<evidence type="ECO:0000313" key="5">
    <source>
        <dbReference type="Proteomes" id="UP000184384"/>
    </source>
</evidence>
<accession>A0A1M5KM49</accession>